<name>A0ACB9DYX7_CICIN</name>
<keyword evidence="2" id="KW-1185">Reference proteome</keyword>
<accession>A0ACB9DYX7</accession>
<gene>
    <name evidence="1" type="ORF">L2E82_23053</name>
</gene>
<evidence type="ECO:0000313" key="1">
    <source>
        <dbReference type="EMBL" id="KAI3751959.1"/>
    </source>
</evidence>
<protein>
    <submittedName>
        <fullName evidence="1">Uncharacterized protein</fullName>
    </submittedName>
</protein>
<dbReference type="Proteomes" id="UP001055811">
    <property type="component" value="Linkage Group LG04"/>
</dbReference>
<dbReference type="EMBL" id="CM042012">
    <property type="protein sequence ID" value="KAI3751959.1"/>
    <property type="molecule type" value="Genomic_DNA"/>
</dbReference>
<reference evidence="2" key="1">
    <citation type="journal article" date="2022" name="Mol. Ecol. Resour.">
        <title>The genomes of chicory, endive, great burdock and yacon provide insights into Asteraceae palaeo-polyploidization history and plant inulin production.</title>
        <authorList>
            <person name="Fan W."/>
            <person name="Wang S."/>
            <person name="Wang H."/>
            <person name="Wang A."/>
            <person name="Jiang F."/>
            <person name="Liu H."/>
            <person name="Zhao H."/>
            <person name="Xu D."/>
            <person name="Zhang Y."/>
        </authorList>
    </citation>
    <scope>NUCLEOTIDE SEQUENCE [LARGE SCALE GENOMIC DNA]</scope>
    <source>
        <strain evidence="2">cv. Punajuju</strain>
    </source>
</reference>
<evidence type="ECO:0000313" key="2">
    <source>
        <dbReference type="Proteomes" id="UP001055811"/>
    </source>
</evidence>
<organism evidence="1 2">
    <name type="scientific">Cichorium intybus</name>
    <name type="common">Chicory</name>
    <dbReference type="NCBI Taxonomy" id="13427"/>
    <lineage>
        <taxon>Eukaryota</taxon>
        <taxon>Viridiplantae</taxon>
        <taxon>Streptophyta</taxon>
        <taxon>Embryophyta</taxon>
        <taxon>Tracheophyta</taxon>
        <taxon>Spermatophyta</taxon>
        <taxon>Magnoliopsida</taxon>
        <taxon>eudicotyledons</taxon>
        <taxon>Gunneridae</taxon>
        <taxon>Pentapetalae</taxon>
        <taxon>asterids</taxon>
        <taxon>campanulids</taxon>
        <taxon>Asterales</taxon>
        <taxon>Asteraceae</taxon>
        <taxon>Cichorioideae</taxon>
        <taxon>Cichorieae</taxon>
        <taxon>Cichoriinae</taxon>
        <taxon>Cichorium</taxon>
    </lineage>
</organism>
<sequence>MIPPLHLHPLLLPFLRNRYCSTASSQKPTVAGVGHFGSGMHQIYPLDHRVDFPFKHLPSTPSHSLLKPDGIDEEGLEKSPRTCPWQPRVSQSHHDVNVHLCLLCVFPTAIRQHRFLLAPFSAIVSRRSLTSCFPHDAVACFPICYE</sequence>
<comment type="caution">
    <text evidence="1">The sequence shown here is derived from an EMBL/GenBank/DDBJ whole genome shotgun (WGS) entry which is preliminary data.</text>
</comment>
<reference evidence="1 2" key="2">
    <citation type="journal article" date="2022" name="Mol. Ecol. Resour.">
        <title>The genomes of chicory, endive, great burdock and yacon provide insights into Asteraceae paleo-polyploidization history and plant inulin production.</title>
        <authorList>
            <person name="Fan W."/>
            <person name="Wang S."/>
            <person name="Wang H."/>
            <person name="Wang A."/>
            <person name="Jiang F."/>
            <person name="Liu H."/>
            <person name="Zhao H."/>
            <person name="Xu D."/>
            <person name="Zhang Y."/>
        </authorList>
    </citation>
    <scope>NUCLEOTIDE SEQUENCE [LARGE SCALE GENOMIC DNA]</scope>
    <source>
        <strain evidence="2">cv. Punajuju</strain>
        <tissue evidence="1">Leaves</tissue>
    </source>
</reference>
<proteinExistence type="predicted"/>